<dbReference type="EMBL" id="CP015625">
    <property type="protein sequence ID" value="AQT46920.1"/>
    <property type="molecule type" value="Genomic_DNA"/>
</dbReference>
<gene>
    <name evidence="2" type="ORF">BBC0122_007930</name>
</gene>
<dbReference type="Gene3D" id="3.40.190.10">
    <property type="entry name" value="Periplasmic binding protein-like II"/>
    <property type="match status" value="1"/>
</dbReference>
<sequence>MAKIKIRAAFRDWDYLTPLLIGDIQSDHVDLEIERVGTLVTNLAESDSYDVAETSFSRYASARAAHDDRLIGVPHFLMRGFRHRCLITRKDSPITTFNELAGKRIGVTGWRDSGNVWTRTALFHEGIDVEDAYWYAGRLTEAHPITDRLDGFGRPGRIEAAPDEKPMVELLENGWLDAIMTPFMPDGFFNSSTSFRQLLPDFRASEQAYYDKVGYIPGIHMLAFKKDFVEKHSEAVVEVDRLLNASKKLWLNKRRKYAETTPWILDDLEYSAYRLAADWDSSGLETNSRMIRDFTSELYRQQILPHNLTVEDLFPHRF</sequence>
<feature type="domain" description="SsuA/THI5-like" evidence="1">
    <location>
        <begin position="84"/>
        <end position="131"/>
    </location>
</feature>
<proteinExistence type="predicted"/>
<dbReference type="GO" id="GO:0018796">
    <property type="term" value="F:4,5-dihydroxyphthalate decarboxylase activity"/>
    <property type="evidence" value="ECO:0007669"/>
    <property type="project" value="UniProtKB-EC"/>
</dbReference>
<dbReference type="Pfam" id="PF09084">
    <property type="entry name" value="NMT1"/>
    <property type="match status" value="1"/>
</dbReference>
<dbReference type="InterPro" id="IPR015168">
    <property type="entry name" value="SsuA/THI5"/>
</dbReference>
<evidence type="ECO:0000313" key="3">
    <source>
        <dbReference type="Proteomes" id="UP000189632"/>
    </source>
</evidence>
<protein>
    <submittedName>
        <fullName evidence="2">4,5-dihydroxyphthalate decarboxylase</fullName>
        <ecNumber evidence="2">4.1.1.55</ecNumber>
    </submittedName>
</protein>
<dbReference type="RefSeq" id="WP_077991580.1">
    <property type="nucleotide sequence ID" value="NZ_CP015625.1"/>
</dbReference>
<reference evidence="2 3" key="1">
    <citation type="submission" date="2016-11" db="EMBL/GenBank/DDBJ databases">
        <title>Comparative genomics of Bartonella apis.</title>
        <authorList>
            <person name="Engel P."/>
        </authorList>
    </citation>
    <scope>NUCLEOTIDE SEQUENCE [LARGE SCALE GENOMIC DNA]</scope>
    <source>
        <strain evidence="2 3">BBC0122</strain>
    </source>
</reference>
<keyword evidence="3" id="KW-1185">Reference proteome</keyword>
<dbReference type="OrthoDB" id="8689594at2"/>
<evidence type="ECO:0000313" key="2">
    <source>
        <dbReference type="EMBL" id="AQT46920.1"/>
    </source>
</evidence>
<keyword evidence="2" id="KW-0456">Lyase</keyword>
<name>A0A1U9MGS9_9HYPH</name>
<organism evidence="2 3">
    <name type="scientific">Bartonella choladocola</name>
    <dbReference type="NCBI Taxonomy" id="2750995"/>
    <lineage>
        <taxon>Bacteria</taxon>
        <taxon>Pseudomonadati</taxon>
        <taxon>Pseudomonadota</taxon>
        <taxon>Alphaproteobacteria</taxon>
        <taxon>Hyphomicrobiales</taxon>
        <taxon>Bartonellaceae</taxon>
        <taxon>Bartonella</taxon>
    </lineage>
</organism>
<dbReference type="Proteomes" id="UP000189632">
    <property type="component" value="Chromosome"/>
</dbReference>
<dbReference type="SUPFAM" id="SSF53850">
    <property type="entry name" value="Periplasmic binding protein-like II"/>
    <property type="match status" value="1"/>
</dbReference>
<evidence type="ECO:0000259" key="1">
    <source>
        <dbReference type="Pfam" id="PF09084"/>
    </source>
</evidence>
<accession>A0A1U9MGS9</accession>
<dbReference type="KEGG" id="bapi:BBC0122_007930"/>
<dbReference type="AlphaFoldDB" id="A0A1U9MGS9"/>
<dbReference type="EC" id="4.1.1.55" evidence="2"/>